<protein>
    <submittedName>
        <fullName evidence="2">Uncharacterized protein</fullName>
    </submittedName>
</protein>
<sequence length="85" mass="9368">MAESNTPRSSADRPTPRAETSSEVSFSGNDGRHEVNGDVLEVRQGRLSVNGEYYGTVKSDSMIRYTVRGGQKKLTVDGKPRPLRK</sequence>
<keyword evidence="3" id="KW-1185">Reference proteome</keyword>
<evidence type="ECO:0000313" key="2">
    <source>
        <dbReference type="EMBL" id="TCS36314.1"/>
    </source>
</evidence>
<evidence type="ECO:0000313" key="3">
    <source>
        <dbReference type="Proteomes" id="UP000295382"/>
    </source>
</evidence>
<organism evidence="2 3">
    <name type="scientific">Paucimonas lemoignei</name>
    <name type="common">Pseudomonas lemoignei</name>
    <dbReference type="NCBI Taxonomy" id="29443"/>
    <lineage>
        <taxon>Bacteria</taxon>
        <taxon>Pseudomonadati</taxon>
        <taxon>Pseudomonadota</taxon>
        <taxon>Betaproteobacteria</taxon>
        <taxon>Burkholderiales</taxon>
        <taxon>Burkholderiaceae</taxon>
        <taxon>Paucimonas</taxon>
    </lineage>
</organism>
<reference evidence="2 3" key="1">
    <citation type="submission" date="2019-03" db="EMBL/GenBank/DDBJ databases">
        <title>Genomic Encyclopedia of Type Strains, Phase IV (KMG-IV): sequencing the most valuable type-strain genomes for metagenomic binning, comparative biology and taxonomic classification.</title>
        <authorList>
            <person name="Goeker M."/>
        </authorList>
    </citation>
    <scope>NUCLEOTIDE SEQUENCE [LARGE SCALE GENOMIC DNA]</scope>
    <source>
        <strain evidence="2 3">DSM 7445</strain>
    </source>
</reference>
<accession>A0A4R3HUD5</accession>
<feature type="region of interest" description="Disordered" evidence="1">
    <location>
        <begin position="1"/>
        <end position="39"/>
    </location>
</feature>
<dbReference type="Proteomes" id="UP000295382">
    <property type="component" value="Unassembled WGS sequence"/>
</dbReference>
<gene>
    <name evidence="2" type="ORF">EDC30_107131</name>
</gene>
<comment type="caution">
    <text evidence="2">The sequence shown here is derived from an EMBL/GenBank/DDBJ whole genome shotgun (WGS) entry which is preliminary data.</text>
</comment>
<proteinExistence type="predicted"/>
<evidence type="ECO:0000256" key="1">
    <source>
        <dbReference type="SAM" id="MobiDB-lite"/>
    </source>
</evidence>
<dbReference type="AlphaFoldDB" id="A0A4R3HUD5"/>
<feature type="compositionally biased region" description="Basic and acidic residues" evidence="1">
    <location>
        <begin position="30"/>
        <end position="39"/>
    </location>
</feature>
<dbReference type="EMBL" id="SLZQ01000007">
    <property type="protein sequence ID" value="TCS36314.1"/>
    <property type="molecule type" value="Genomic_DNA"/>
</dbReference>
<name>A0A4R3HUD5_PAULE</name>
<feature type="compositionally biased region" description="Polar residues" evidence="1">
    <location>
        <begin position="18"/>
        <end position="28"/>
    </location>
</feature>